<reference evidence="1 2" key="1">
    <citation type="submission" date="2019-01" db="EMBL/GenBank/DDBJ databases">
        <title>Nocardioides guangzhouensis sp. nov., an actinobacterium isolated from soil.</title>
        <authorList>
            <person name="Fu Y."/>
            <person name="Cai Y."/>
            <person name="Lin Z."/>
            <person name="Chen P."/>
        </authorList>
    </citation>
    <scope>NUCLEOTIDE SEQUENCE [LARGE SCALE GENOMIC DNA]</scope>
    <source>
        <strain evidence="1 2">NBRC 105384</strain>
    </source>
</reference>
<evidence type="ECO:0000313" key="1">
    <source>
        <dbReference type="EMBL" id="RYU09696.1"/>
    </source>
</evidence>
<gene>
    <name evidence="1" type="ORF">ETU37_21990</name>
</gene>
<dbReference type="AlphaFoldDB" id="A0A4V1Z152"/>
<comment type="caution">
    <text evidence="1">The sequence shown here is derived from an EMBL/GenBank/DDBJ whole genome shotgun (WGS) entry which is preliminary data.</text>
</comment>
<dbReference type="EMBL" id="SDPU01000035">
    <property type="protein sequence ID" value="RYU09696.1"/>
    <property type="molecule type" value="Genomic_DNA"/>
</dbReference>
<accession>A0A4V1Z152</accession>
<organism evidence="1 2">
    <name type="scientific">Nocardioides iriomotensis</name>
    <dbReference type="NCBI Taxonomy" id="715784"/>
    <lineage>
        <taxon>Bacteria</taxon>
        <taxon>Bacillati</taxon>
        <taxon>Actinomycetota</taxon>
        <taxon>Actinomycetes</taxon>
        <taxon>Propionibacteriales</taxon>
        <taxon>Nocardioidaceae</taxon>
        <taxon>Nocardioides</taxon>
    </lineage>
</organism>
<sequence length="65" mass="7046">MTEWPLPGSCPACGSGDVHVLAFGMPLPEEVAAAPPWVWFIGCVVDGPEDRHCLRCRNRWVASPA</sequence>
<dbReference type="Proteomes" id="UP000291189">
    <property type="component" value="Unassembled WGS sequence"/>
</dbReference>
<name>A0A4V1Z152_9ACTN</name>
<keyword evidence="2" id="KW-1185">Reference proteome</keyword>
<protein>
    <submittedName>
        <fullName evidence="1">Uncharacterized protein</fullName>
    </submittedName>
</protein>
<evidence type="ECO:0000313" key="2">
    <source>
        <dbReference type="Proteomes" id="UP000291189"/>
    </source>
</evidence>
<dbReference type="RefSeq" id="WP_129989461.1">
    <property type="nucleotide sequence ID" value="NZ_SDPU01000035.1"/>
</dbReference>
<dbReference type="OrthoDB" id="9804442at2"/>
<proteinExistence type="predicted"/>